<accession>A0A226DS99</accession>
<keyword evidence="3" id="KW-1185">Reference proteome</keyword>
<sequence length="519" mass="58932">MELSPVTIPSEKLKIWKIFRDVGFEGEEILKVAKLAHVANEKEAFVVTSSDETYTFLREDDGGCKITKIPELCHVQVEEFVTGPISLAITEDGRLFSWWNNFTHTTLRENDLSIYVQLGRPSVNPTSSIGRPEVVMHTKEEKVVQVALAEGRVVALTAGGDIYQWGACTDNWDSPNLIPKNAKFDNKELISVVCGFDGMTFALSEDGEIFQWKYDTDAVSVSGMRGTPVKKIAATKTHIYALTEEETMHVCDTVSEGNPVWPSYPKLTNIQDIAAFWEDVLVIEFKNGTRLAGESDMLLMTSLKCRSLDEYFAELYQKSYRTIGMPSRMRPVQKGTLGREISNLWKTKDDVDVTFSVEGKTITAHKLILKSRSDYFAKMFSNEWTETAGSFYSKIEIKDTKFVTFEAFLFYLYHDKVTFSEYKYESIFDLMKLADSYCATNIARDCEKILMRGINTENAFFLVRNAASANALNLEGKVLKFILDNRVRLNLTKSSLPDLIEWMGQEALNKMALAMLRRY</sequence>
<proteinExistence type="predicted"/>
<reference evidence="2 3" key="1">
    <citation type="submission" date="2015-12" db="EMBL/GenBank/DDBJ databases">
        <title>The genome of Folsomia candida.</title>
        <authorList>
            <person name="Faddeeva A."/>
            <person name="Derks M.F."/>
            <person name="Anvar Y."/>
            <person name="Smit S."/>
            <person name="Van Straalen N."/>
            <person name="Roelofs D."/>
        </authorList>
    </citation>
    <scope>NUCLEOTIDE SEQUENCE [LARGE SCALE GENOMIC DNA]</scope>
    <source>
        <strain evidence="2 3">VU population</strain>
        <tissue evidence="2">Whole body</tissue>
    </source>
</reference>
<dbReference type="Proteomes" id="UP000198287">
    <property type="component" value="Unassembled WGS sequence"/>
</dbReference>
<evidence type="ECO:0000313" key="2">
    <source>
        <dbReference type="EMBL" id="OXA48405.1"/>
    </source>
</evidence>
<dbReference type="Gene3D" id="3.30.710.10">
    <property type="entry name" value="Potassium Channel Kv1.1, Chain A"/>
    <property type="match status" value="1"/>
</dbReference>
<dbReference type="SUPFAM" id="SSF50985">
    <property type="entry name" value="RCC1/BLIP-II"/>
    <property type="match status" value="1"/>
</dbReference>
<evidence type="ECO:0000313" key="3">
    <source>
        <dbReference type="Proteomes" id="UP000198287"/>
    </source>
</evidence>
<dbReference type="InterPro" id="IPR011333">
    <property type="entry name" value="SKP1/BTB/POZ_sf"/>
</dbReference>
<dbReference type="EMBL" id="LNIX01000012">
    <property type="protein sequence ID" value="OXA48405.1"/>
    <property type="molecule type" value="Genomic_DNA"/>
</dbReference>
<name>A0A226DS99_FOLCA</name>
<comment type="caution">
    <text evidence="2">The sequence shown here is derived from an EMBL/GenBank/DDBJ whole genome shotgun (WGS) entry which is preliminary data.</text>
</comment>
<dbReference type="SMART" id="SM00225">
    <property type="entry name" value="BTB"/>
    <property type="match status" value="1"/>
</dbReference>
<dbReference type="InterPro" id="IPR000210">
    <property type="entry name" value="BTB/POZ_dom"/>
</dbReference>
<feature type="domain" description="BTB" evidence="1">
    <location>
        <begin position="351"/>
        <end position="421"/>
    </location>
</feature>
<dbReference type="PROSITE" id="PS50097">
    <property type="entry name" value="BTB"/>
    <property type="match status" value="1"/>
</dbReference>
<dbReference type="Gene3D" id="2.130.10.30">
    <property type="entry name" value="Regulator of chromosome condensation 1/beta-lactamase-inhibitor protein II"/>
    <property type="match status" value="1"/>
</dbReference>
<dbReference type="PANTHER" id="PTHR24413">
    <property type="entry name" value="SPECKLE-TYPE POZ PROTEIN"/>
    <property type="match status" value="1"/>
</dbReference>
<protein>
    <submittedName>
        <fullName evidence="2">RCC1 and BTB domain-containing protein 1</fullName>
    </submittedName>
</protein>
<gene>
    <name evidence="2" type="ORF">Fcan01_16959</name>
</gene>
<dbReference type="SUPFAM" id="SSF54695">
    <property type="entry name" value="POZ domain"/>
    <property type="match status" value="1"/>
</dbReference>
<dbReference type="OrthoDB" id="5814172at2759"/>
<dbReference type="InterPro" id="IPR009091">
    <property type="entry name" value="RCC1/BLIP-II"/>
</dbReference>
<evidence type="ECO:0000259" key="1">
    <source>
        <dbReference type="PROSITE" id="PS50097"/>
    </source>
</evidence>
<dbReference type="AlphaFoldDB" id="A0A226DS99"/>
<organism evidence="2 3">
    <name type="scientific">Folsomia candida</name>
    <name type="common">Springtail</name>
    <dbReference type="NCBI Taxonomy" id="158441"/>
    <lineage>
        <taxon>Eukaryota</taxon>
        <taxon>Metazoa</taxon>
        <taxon>Ecdysozoa</taxon>
        <taxon>Arthropoda</taxon>
        <taxon>Hexapoda</taxon>
        <taxon>Collembola</taxon>
        <taxon>Entomobryomorpha</taxon>
        <taxon>Isotomoidea</taxon>
        <taxon>Isotomidae</taxon>
        <taxon>Proisotominae</taxon>
        <taxon>Folsomia</taxon>
    </lineage>
</organism>
<dbReference type="Pfam" id="PF00651">
    <property type="entry name" value="BTB"/>
    <property type="match status" value="1"/>
</dbReference>